<dbReference type="Proteomes" id="UP000039865">
    <property type="component" value="Unassembled WGS sequence"/>
</dbReference>
<evidence type="ECO:0000256" key="3">
    <source>
        <dbReference type="ARBA" id="ARBA00009077"/>
    </source>
</evidence>
<evidence type="ECO:0000256" key="4">
    <source>
        <dbReference type="ARBA" id="ARBA00012085"/>
    </source>
</evidence>
<evidence type="ECO:0000256" key="2">
    <source>
        <dbReference type="ARBA" id="ARBA00005038"/>
    </source>
</evidence>
<keyword evidence="5 8" id="KW-0663">Pyridoxal phosphate</keyword>
<dbReference type="InParanoid" id="A0A078B098"/>
<evidence type="ECO:0000313" key="10">
    <source>
        <dbReference type="Proteomes" id="UP000039865"/>
    </source>
</evidence>
<comment type="cofactor">
    <cofactor evidence="1 8">
        <name>pyridoxal 5'-phosphate</name>
        <dbReference type="ChEBI" id="CHEBI:597326"/>
    </cofactor>
</comment>
<dbReference type="GO" id="GO:0030170">
    <property type="term" value="F:pyridoxal phosphate binding"/>
    <property type="evidence" value="ECO:0007669"/>
    <property type="project" value="InterPro"/>
</dbReference>
<dbReference type="Gene3D" id="3.40.640.10">
    <property type="entry name" value="Type I PLP-dependent aspartate aminotransferase-like (Major domain)"/>
    <property type="match status" value="1"/>
</dbReference>
<evidence type="ECO:0000256" key="1">
    <source>
        <dbReference type="ARBA" id="ARBA00001933"/>
    </source>
</evidence>
<dbReference type="GO" id="GO:0005737">
    <property type="term" value="C:cytoplasm"/>
    <property type="evidence" value="ECO:0007669"/>
    <property type="project" value="TreeGrafter"/>
</dbReference>
<dbReference type="EC" id="4.4.1.1" evidence="4"/>
<evidence type="ECO:0000256" key="5">
    <source>
        <dbReference type="ARBA" id="ARBA00022898"/>
    </source>
</evidence>
<keyword evidence="6" id="KW-0198">Cysteine biosynthesis</keyword>
<evidence type="ECO:0000313" key="9">
    <source>
        <dbReference type="EMBL" id="CDW86513.1"/>
    </source>
</evidence>
<dbReference type="GO" id="GO:0019343">
    <property type="term" value="P:cysteine biosynthetic process via cystathionine"/>
    <property type="evidence" value="ECO:0007669"/>
    <property type="project" value="TreeGrafter"/>
</dbReference>
<accession>A0A078B098</accession>
<gene>
    <name evidence="9" type="primary">Contig12749.g13598</name>
    <name evidence="9" type="ORF">STYLEM_15608</name>
</gene>
<dbReference type="AlphaFoldDB" id="A0A078B098"/>
<evidence type="ECO:0000256" key="6">
    <source>
        <dbReference type="ARBA" id="ARBA00023192"/>
    </source>
</evidence>
<evidence type="ECO:0000256" key="8">
    <source>
        <dbReference type="RuleBase" id="RU362118"/>
    </source>
</evidence>
<keyword evidence="6" id="KW-0028">Amino-acid biosynthesis</keyword>
<dbReference type="SUPFAM" id="SSF53383">
    <property type="entry name" value="PLP-dependent transferases"/>
    <property type="match status" value="1"/>
</dbReference>
<dbReference type="Pfam" id="PF01053">
    <property type="entry name" value="Cys_Met_Meta_PP"/>
    <property type="match status" value="1"/>
</dbReference>
<dbReference type="PANTHER" id="PTHR11808:SF15">
    <property type="entry name" value="CYSTATHIONINE GAMMA-LYASE"/>
    <property type="match status" value="1"/>
</dbReference>
<keyword evidence="10" id="KW-1185">Reference proteome</keyword>
<proteinExistence type="inferred from homology"/>
<keyword evidence="9" id="KW-0456">Lyase</keyword>
<dbReference type="OrthoDB" id="2545919at2759"/>
<sequence length="364" mass="41596">MDPKQKIEEEHIKTLDFDSRCVRSGSIPTDHSGSVVVPIDLSTLWNKVDMRLPNNGRHFVYSRVGHPVRQALELQLESITQTEKSVATVNIHGIYYAISMLQKKEDETIVLSQRSHFKNLMNEVFLGQNMGLKLTFLDQIHDLPSKLTQNTKLVIIEKTQIIQKADVTGTMQLAQYDKLYKELKSKGIMLAIDISLNMNEFKKQRNLKNFDMLVADLRYFNGADGVVTGAMMTNDENIYSLIRRNVDQLGVLVQPMTGFLTMRGLKTLSVRLDEQISNAEQIGKHFLKKLNISFDRNDNIIHVPIELDPNHLVKMKVIQRSPSNSNKSHIEIDKEFILIHVGIEDWELIGSDIWELLGSFKGNL</sequence>
<evidence type="ECO:0000256" key="7">
    <source>
        <dbReference type="ARBA" id="ARBA00029853"/>
    </source>
</evidence>
<dbReference type="PANTHER" id="PTHR11808">
    <property type="entry name" value="TRANS-SULFURATION ENZYME FAMILY MEMBER"/>
    <property type="match status" value="1"/>
</dbReference>
<dbReference type="GO" id="GO:0004123">
    <property type="term" value="F:cystathionine gamma-lyase activity"/>
    <property type="evidence" value="ECO:0007669"/>
    <property type="project" value="TreeGrafter"/>
</dbReference>
<reference evidence="9 10" key="1">
    <citation type="submission" date="2014-06" db="EMBL/GenBank/DDBJ databases">
        <authorList>
            <person name="Swart Estienne"/>
        </authorList>
    </citation>
    <scope>NUCLEOTIDE SEQUENCE [LARGE SCALE GENOMIC DNA]</scope>
    <source>
        <strain evidence="9 10">130c</strain>
    </source>
</reference>
<dbReference type="InterPro" id="IPR015421">
    <property type="entry name" value="PyrdxlP-dep_Trfase_major"/>
</dbReference>
<comment type="pathway">
    <text evidence="2">Amino-acid biosynthesis; L-cysteine biosynthesis; L-cysteine from L-homocysteine and L-serine: step 2/2.</text>
</comment>
<dbReference type="InterPro" id="IPR015424">
    <property type="entry name" value="PyrdxlP-dep_Trfase"/>
</dbReference>
<protein>
    <recommendedName>
        <fullName evidence="4">cystathionine gamma-lyase</fullName>
        <ecNumber evidence="4">4.4.1.1</ecNumber>
    </recommendedName>
    <alternativeName>
        <fullName evidence="7">Gamma-cystathionase</fullName>
    </alternativeName>
</protein>
<dbReference type="EMBL" id="CCKQ01014721">
    <property type="protein sequence ID" value="CDW86513.1"/>
    <property type="molecule type" value="Genomic_DNA"/>
</dbReference>
<comment type="similarity">
    <text evidence="3 8">Belongs to the trans-sulfuration enzymes family.</text>
</comment>
<organism evidence="9 10">
    <name type="scientific">Stylonychia lemnae</name>
    <name type="common">Ciliate</name>
    <dbReference type="NCBI Taxonomy" id="5949"/>
    <lineage>
        <taxon>Eukaryota</taxon>
        <taxon>Sar</taxon>
        <taxon>Alveolata</taxon>
        <taxon>Ciliophora</taxon>
        <taxon>Intramacronucleata</taxon>
        <taxon>Spirotrichea</taxon>
        <taxon>Stichotrichia</taxon>
        <taxon>Sporadotrichida</taxon>
        <taxon>Oxytrichidae</taxon>
        <taxon>Stylonychinae</taxon>
        <taxon>Stylonychia</taxon>
    </lineage>
</organism>
<name>A0A078B098_STYLE</name>
<dbReference type="InterPro" id="IPR000277">
    <property type="entry name" value="Cys/Met-Metab_PyrdxlP-dep_enz"/>
</dbReference>
<dbReference type="GO" id="GO:0019346">
    <property type="term" value="P:transsulfuration"/>
    <property type="evidence" value="ECO:0007669"/>
    <property type="project" value="InterPro"/>
</dbReference>